<feature type="binding site" evidence="6">
    <location>
        <position position="324"/>
    </location>
    <ligand>
        <name>Mg(2+)</name>
        <dbReference type="ChEBI" id="CHEBI:18420"/>
        <label>1</label>
        <note>catalytic</note>
    </ligand>
</feature>
<comment type="caution">
    <text evidence="8">The sequence shown here is derived from an EMBL/GenBank/DDBJ whole genome shotgun (WGS) entry which is preliminary data.</text>
</comment>
<organism evidence="8 9">
    <name type="scientific">Aspergillus nanangensis</name>
    <dbReference type="NCBI Taxonomy" id="2582783"/>
    <lineage>
        <taxon>Eukaryota</taxon>
        <taxon>Fungi</taxon>
        <taxon>Dikarya</taxon>
        <taxon>Ascomycota</taxon>
        <taxon>Pezizomycotina</taxon>
        <taxon>Eurotiomycetes</taxon>
        <taxon>Eurotiomycetidae</taxon>
        <taxon>Eurotiales</taxon>
        <taxon>Aspergillaceae</taxon>
        <taxon>Aspergillus</taxon>
        <taxon>Aspergillus subgen. Circumdati</taxon>
    </lineage>
</organism>
<keyword evidence="9" id="KW-1185">Reference proteome</keyword>
<keyword evidence="4" id="KW-0378">Hydrolase</keyword>
<evidence type="ECO:0000256" key="4">
    <source>
        <dbReference type="ARBA" id="ARBA00022801"/>
    </source>
</evidence>
<dbReference type="GO" id="GO:0046872">
    <property type="term" value="F:metal ion binding"/>
    <property type="evidence" value="ECO:0007669"/>
    <property type="project" value="UniProtKB-KW"/>
</dbReference>
<reference evidence="8" key="2">
    <citation type="submission" date="2020-02" db="EMBL/GenBank/DDBJ databases">
        <authorList>
            <person name="Gilchrist C.L.M."/>
            <person name="Chooi Y.-H."/>
        </authorList>
    </citation>
    <scope>NUCLEOTIDE SEQUENCE</scope>
    <source>
        <strain evidence="8">MST-FP2251</strain>
    </source>
</reference>
<dbReference type="InterPro" id="IPR000760">
    <property type="entry name" value="Inositol_monophosphatase-like"/>
</dbReference>
<dbReference type="PANTHER" id="PTHR43200">
    <property type="entry name" value="PHOSPHATASE"/>
    <property type="match status" value="1"/>
</dbReference>
<evidence type="ECO:0000256" key="2">
    <source>
        <dbReference type="ARBA" id="ARBA00009759"/>
    </source>
</evidence>
<gene>
    <name evidence="8" type="primary">ITR2_2</name>
    <name evidence="8" type="ORF">FE257_011964</name>
</gene>
<feature type="region of interest" description="Disordered" evidence="7">
    <location>
        <begin position="100"/>
        <end position="120"/>
    </location>
</feature>
<dbReference type="GO" id="GO:0008441">
    <property type="term" value="F:3'(2'),5'-bisphosphate nucleotidase activity"/>
    <property type="evidence" value="ECO:0007669"/>
    <property type="project" value="TreeGrafter"/>
</dbReference>
<dbReference type="CDD" id="cd01517">
    <property type="entry name" value="PAP_phosphatase"/>
    <property type="match status" value="1"/>
</dbReference>
<dbReference type="InterPro" id="IPR051090">
    <property type="entry name" value="Inositol_monoP_superfamily"/>
</dbReference>
<dbReference type="PANTHER" id="PTHR43200:SF2">
    <property type="entry name" value="3'(2'),5'-BISPHOSPHATE NUCLEOTIDASE"/>
    <property type="match status" value="1"/>
</dbReference>
<comment type="similarity">
    <text evidence="2">Belongs to the inositol monophosphatase superfamily.</text>
</comment>
<protein>
    <submittedName>
        <fullName evidence="8">Myo-inositol transporter</fullName>
    </submittedName>
</protein>
<evidence type="ECO:0000256" key="6">
    <source>
        <dbReference type="PIRSR" id="PIRSR600760-2"/>
    </source>
</evidence>
<dbReference type="AlphaFoldDB" id="A0AAD4GQB3"/>
<dbReference type="Gene3D" id="3.30.540.10">
    <property type="entry name" value="Fructose-1,6-Bisphosphatase, subunit A, domain 1"/>
    <property type="match status" value="1"/>
</dbReference>
<dbReference type="SUPFAM" id="SSF56655">
    <property type="entry name" value="Carbohydrate phosphatase"/>
    <property type="match status" value="1"/>
</dbReference>
<evidence type="ECO:0000256" key="7">
    <source>
        <dbReference type="SAM" id="MobiDB-lite"/>
    </source>
</evidence>
<reference evidence="8" key="1">
    <citation type="journal article" date="2019" name="Beilstein J. Org. Chem.">
        <title>Nanangenines: drimane sesquiterpenoids as the dominant metabolite cohort of a novel Australian fungus, Aspergillus nanangensis.</title>
        <authorList>
            <person name="Lacey H.J."/>
            <person name="Gilchrist C.L.M."/>
            <person name="Crombie A."/>
            <person name="Kalaitzis J.A."/>
            <person name="Vuong D."/>
            <person name="Rutledge P.J."/>
            <person name="Turner P."/>
            <person name="Pitt J.I."/>
            <person name="Lacey E."/>
            <person name="Chooi Y.H."/>
            <person name="Piggott A.M."/>
        </authorList>
    </citation>
    <scope>NUCLEOTIDE SEQUENCE</scope>
    <source>
        <strain evidence="8">MST-FP2251</strain>
    </source>
</reference>
<accession>A0AAD4GQB3</accession>
<name>A0AAD4GQB3_ASPNN</name>
<evidence type="ECO:0000256" key="1">
    <source>
        <dbReference type="ARBA" id="ARBA00001946"/>
    </source>
</evidence>
<sequence length="383" mass="41853">MSHEHSLQIALQAIHLASITTKTLLLQNTDKGSTAKDDDSPVTIADFASQAILISILRHHFPSDQFVGEESASVLRSDHILAQRVWDLITASLQQQLLQPPLSSSSSSNDEATATTTTLGLPTSLPEMLEAIDLGEKPPPHQSPTQRTWFLDPIDGTASYIQNSQYAVSIALVTNGEQQVGVVGFPNLPYIPSTSSSPSSPIVEETTIDPTGFGTLLSAIKGQGTYKRQMTHSGLSPPTKIQIQIQTPTPTTGNNNPYRFTDSMSSPYIEPRKHIAVRQRLGVADAPVLDLWAMQVKYAALALGACSAMIRIPRDREFRPCTWDHAGGMLVYEEAGGKITDLYGRRFDYASGRRLSKNLGLVAALPQVHEDLLRVVREVFEEE</sequence>
<feature type="binding site" evidence="6">
    <location>
        <position position="152"/>
    </location>
    <ligand>
        <name>Mg(2+)</name>
        <dbReference type="ChEBI" id="CHEBI:18420"/>
        <label>1</label>
        <note>catalytic</note>
    </ligand>
</feature>
<evidence type="ECO:0000313" key="8">
    <source>
        <dbReference type="EMBL" id="KAF9886139.1"/>
    </source>
</evidence>
<dbReference type="GO" id="GO:0000103">
    <property type="term" value="P:sulfate assimilation"/>
    <property type="evidence" value="ECO:0007669"/>
    <property type="project" value="TreeGrafter"/>
</dbReference>
<comment type="cofactor">
    <cofactor evidence="1 6">
        <name>Mg(2+)</name>
        <dbReference type="ChEBI" id="CHEBI:18420"/>
    </cofactor>
</comment>
<feature type="binding site" evidence="6">
    <location>
        <position position="155"/>
    </location>
    <ligand>
        <name>Mg(2+)</name>
        <dbReference type="ChEBI" id="CHEBI:18420"/>
        <label>1</label>
        <note>catalytic</note>
    </ligand>
</feature>
<evidence type="ECO:0000256" key="5">
    <source>
        <dbReference type="ARBA" id="ARBA00022842"/>
    </source>
</evidence>
<feature type="binding site" evidence="6">
    <location>
        <position position="154"/>
    </location>
    <ligand>
        <name>Mg(2+)</name>
        <dbReference type="ChEBI" id="CHEBI:18420"/>
        <label>1</label>
        <note>catalytic</note>
    </ligand>
</feature>
<evidence type="ECO:0000256" key="3">
    <source>
        <dbReference type="ARBA" id="ARBA00022723"/>
    </source>
</evidence>
<keyword evidence="3 6" id="KW-0479">Metal-binding</keyword>
<dbReference type="EMBL" id="VCAU01000082">
    <property type="protein sequence ID" value="KAF9886139.1"/>
    <property type="molecule type" value="Genomic_DNA"/>
</dbReference>
<dbReference type="Gene3D" id="3.40.190.80">
    <property type="match status" value="1"/>
</dbReference>
<evidence type="ECO:0000313" key="9">
    <source>
        <dbReference type="Proteomes" id="UP001194746"/>
    </source>
</evidence>
<proteinExistence type="inferred from homology"/>
<keyword evidence="5 6" id="KW-0460">Magnesium</keyword>
<dbReference type="Pfam" id="PF00459">
    <property type="entry name" value="Inositol_P"/>
    <property type="match status" value="1"/>
</dbReference>
<feature type="binding site" evidence="6">
    <location>
        <position position="69"/>
    </location>
    <ligand>
        <name>Mg(2+)</name>
        <dbReference type="ChEBI" id="CHEBI:18420"/>
        <label>1</label>
        <note>catalytic</note>
    </ligand>
</feature>
<dbReference type="Proteomes" id="UP001194746">
    <property type="component" value="Unassembled WGS sequence"/>
</dbReference>